<evidence type="ECO:0000313" key="2">
    <source>
        <dbReference type="Proteomes" id="UP000709295"/>
    </source>
</evidence>
<reference evidence="1" key="1">
    <citation type="submission" date="2021-01" db="EMBL/GenBank/DDBJ databases">
        <title>Phytophthora aleatoria, a newly-described species from Pinus radiata is distinct from Phytophthora cactorum isolates based on comparative genomics.</title>
        <authorList>
            <person name="Mcdougal R."/>
            <person name="Panda P."/>
            <person name="Williams N."/>
            <person name="Studholme D.J."/>
        </authorList>
    </citation>
    <scope>NUCLEOTIDE SEQUENCE</scope>
    <source>
        <strain evidence="1">NZFS 4037</strain>
    </source>
</reference>
<dbReference type="Proteomes" id="UP000709295">
    <property type="component" value="Unassembled WGS sequence"/>
</dbReference>
<dbReference type="AlphaFoldDB" id="A0A8J5J5P4"/>
<sequence>MLAAEMEAATLNIANLALVDAQSQNLVSSDMVVFRRLAEKNLKFQQMAIEAQSSKEENETTHRRVQTNFQIQARHASNGHFFSYRLGSQKSRGNQWCIYYSTHG</sequence>
<organism evidence="1 2">
    <name type="scientific">Phytophthora aleatoria</name>
    <dbReference type="NCBI Taxonomy" id="2496075"/>
    <lineage>
        <taxon>Eukaryota</taxon>
        <taxon>Sar</taxon>
        <taxon>Stramenopiles</taxon>
        <taxon>Oomycota</taxon>
        <taxon>Peronosporomycetes</taxon>
        <taxon>Peronosporales</taxon>
        <taxon>Peronosporaceae</taxon>
        <taxon>Phytophthora</taxon>
    </lineage>
</organism>
<protein>
    <submittedName>
        <fullName evidence="1">Uncharacterized protein</fullName>
    </submittedName>
</protein>
<keyword evidence="2" id="KW-1185">Reference proteome</keyword>
<dbReference type="EMBL" id="JAENGY010000064">
    <property type="protein sequence ID" value="KAG6975405.1"/>
    <property type="molecule type" value="Genomic_DNA"/>
</dbReference>
<accession>A0A8J5J5P4</accession>
<evidence type="ECO:0000313" key="1">
    <source>
        <dbReference type="EMBL" id="KAG6975405.1"/>
    </source>
</evidence>
<name>A0A8J5J5P4_9STRA</name>
<gene>
    <name evidence="1" type="ORF">JG688_00002408</name>
</gene>
<proteinExistence type="predicted"/>
<comment type="caution">
    <text evidence="1">The sequence shown here is derived from an EMBL/GenBank/DDBJ whole genome shotgun (WGS) entry which is preliminary data.</text>
</comment>